<keyword evidence="8" id="KW-1185">Reference proteome</keyword>
<evidence type="ECO:0000256" key="4">
    <source>
        <dbReference type="ARBA" id="ARBA00023002"/>
    </source>
</evidence>
<sequence>MFKSGFLLLNLVASAQTASLLPRETSECCKVLQTAGLKHVYFPEDPAYTQRIASYWSLTAQLTPYCIVEPETAHDVSLAITTLVQRTACNFAVRSGGHSANAGANNIDAGVTIDLHRMNSTTHNPATATASLLPGARWLDVYQHLDALNLSVQGGRNGGVGVGGLVLGGGCSYYMYARGLVCDSVRGFEVVLANGTMIEANAGANADLWVALKGGGAGNFGIVTRVDMEVFPRTPIWVAARRFPAGLEGVGEKHVEALVEWVDGVAGYRNASALVFWTYKLADNGTVVNTRLTDVGGRAAPPVFDKFLAIEGNISSDVGMTNLSTLSPNTVSYGYRNIWLTLTFKNDARMLKKVVELHDVLVEEMKQVILDGDFETQAFFQPLPTIISQHSIERGGNILGIDKIEDNAIIWLGSVAVNTVEQEEIGRQKIYAWKDAVEEYSKSIGAFLSYRYCNYAEQSQSVMRSYGEENFRKMQVVADKYDPERVFQTRVPGGFKLV</sequence>
<feature type="signal peptide" evidence="5">
    <location>
        <begin position="1"/>
        <end position="17"/>
    </location>
</feature>
<dbReference type="PANTHER" id="PTHR42973">
    <property type="entry name" value="BINDING OXIDOREDUCTASE, PUTATIVE (AFU_ORTHOLOGUE AFUA_1G17690)-RELATED"/>
    <property type="match status" value="1"/>
</dbReference>
<dbReference type="InterPro" id="IPR050416">
    <property type="entry name" value="FAD-linked_Oxidoreductase"/>
</dbReference>
<feature type="chain" id="PRO_5024966079" evidence="5">
    <location>
        <begin position="18"/>
        <end position="498"/>
    </location>
</feature>
<comment type="similarity">
    <text evidence="1">Belongs to the oxygen-dependent FAD-linked oxidoreductase family.</text>
</comment>
<dbReference type="InterPro" id="IPR036318">
    <property type="entry name" value="FAD-bd_PCMH-like_sf"/>
</dbReference>
<evidence type="ECO:0000256" key="5">
    <source>
        <dbReference type="SAM" id="SignalP"/>
    </source>
</evidence>
<keyword evidence="5" id="KW-0732">Signal</keyword>
<dbReference type="OrthoDB" id="2151789at2759"/>
<evidence type="ECO:0000256" key="2">
    <source>
        <dbReference type="ARBA" id="ARBA00022630"/>
    </source>
</evidence>
<accession>A0A5N5D1B3</accession>
<keyword evidence="4" id="KW-0560">Oxidoreductase</keyword>
<dbReference type="SUPFAM" id="SSF56176">
    <property type="entry name" value="FAD-binding/transporter-associated domain-like"/>
    <property type="match status" value="1"/>
</dbReference>
<dbReference type="Gene3D" id="3.30.465.10">
    <property type="match status" value="1"/>
</dbReference>
<keyword evidence="3" id="KW-0274">FAD</keyword>
<protein>
    <submittedName>
        <fullName evidence="7">Putative FAD-linked oxidoreductprotein</fullName>
    </submittedName>
</protein>
<proteinExistence type="inferred from homology"/>
<dbReference type="GO" id="GO:0016491">
    <property type="term" value="F:oxidoreductase activity"/>
    <property type="evidence" value="ECO:0007669"/>
    <property type="project" value="UniProtKB-KW"/>
</dbReference>
<evidence type="ECO:0000256" key="1">
    <source>
        <dbReference type="ARBA" id="ARBA00005466"/>
    </source>
</evidence>
<dbReference type="InterPro" id="IPR016166">
    <property type="entry name" value="FAD-bd_PCMH"/>
</dbReference>
<evidence type="ECO:0000259" key="6">
    <source>
        <dbReference type="PROSITE" id="PS51387"/>
    </source>
</evidence>
<dbReference type="PROSITE" id="PS51387">
    <property type="entry name" value="FAD_PCMH"/>
    <property type="match status" value="1"/>
</dbReference>
<comment type="caution">
    <text evidence="7">The sequence shown here is derived from an EMBL/GenBank/DDBJ whole genome shotgun (WGS) entry which is preliminary data.</text>
</comment>
<dbReference type="InterPro" id="IPR016169">
    <property type="entry name" value="FAD-bd_PCMH_sub2"/>
</dbReference>
<evidence type="ECO:0000256" key="3">
    <source>
        <dbReference type="ARBA" id="ARBA00022827"/>
    </source>
</evidence>
<gene>
    <name evidence="7" type="ORF">DBV05_g9899</name>
</gene>
<dbReference type="GO" id="GO:0071949">
    <property type="term" value="F:FAD binding"/>
    <property type="evidence" value="ECO:0007669"/>
    <property type="project" value="InterPro"/>
</dbReference>
<dbReference type="PANTHER" id="PTHR42973:SF53">
    <property type="entry name" value="FAD-BINDING PCMH-TYPE DOMAIN-CONTAINING PROTEIN-RELATED"/>
    <property type="match status" value="1"/>
</dbReference>
<dbReference type="AlphaFoldDB" id="A0A5N5D1B3"/>
<dbReference type="EMBL" id="VCHE01000101">
    <property type="protein sequence ID" value="KAB2571465.1"/>
    <property type="molecule type" value="Genomic_DNA"/>
</dbReference>
<dbReference type="InterPro" id="IPR006094">
    <property type="entry name" value="Oxid_FAD_bind_N"/>
</dbReference>
<keyword evidence="2" id="KW-0285">Flavoprotein</keyword>
<dbReference type="Proteomes" id="UP000325902">
    <property type="component" value="Unassembled WGS sequence"/>
</dbReference>
<dbReference type="Pfam" id="PF01565">
    <property type="entry name" value="FAD_binding_4"/>
    <property type="match status" value="1"/>
</dbReference>
<evidence type="ECO:0000313" key="8">
    <source>
        <dbReference type="Proteomes" id="UP000325902"/>
    </source>
</evidence>
<name>A0A5N5D1B3_9PEZI</name>
<organism evidence="7 8">
    <name type="scientific">Lasiodiplodia theobromae</name>
    <dbReference type="NCBI Taxonomy" id="45133"/>
    <lineage>
        <taxon>Eukaryota</taxon>
        <taxon>Fungi</taxon>
        <taxon>Dikarya</taxon>
        <taxon>Ascomycota</taxon>
        <taxon>Pezizomycotina</taxon>
        <taxon>Dothideomycetes</taxon>
        <taxon>Dothideomycetes incertae sedis</taxon>
        <taxon>Botryosphaeriales</taxon>
        <taxon>Botryosphaeriaceae</taxon>
        <taxon>Lasiodiplodia</taxon>
    </lineage>
</organism>
<reference evidence="7 8" key="1">
    <citation type="journal article" date="2019" name="Sci. Rep.">
        <title>A multi-omics analysis of the grapevine pathogen Lasiodiplodia theobromae reveals that temperature affects the expression of virulence- and pathogenicity-related genes.</title>
        <authorList>
            <person name="Felix C."/>
            <person name="Meneses R."/>
            <person name="Goncalves M.F.M."/>
            <person name="Tilleman L."/>
            <person name="Duarte A.S."/>
            <person name="Jorrin-Novo J.V."/>
            <person name="Van de Peer Y."/>
            <person name="Deforce D."/>
            <person name="Van Nieuwerburgh F."/>
            <person name="Esteves A.C."/>
            <person name="Alves A."/>
        </authorList>
    </citation>
    <scope>NUCLEOTIDE SEQUENCE [LARGE SCALE GENOMIC DNA]</scope>
    <source>
        <strain evidence="7 8">LA-SOL3</strain>
    </source>
</reference>
<evidence type="ECO:0000313" key="7">
    <source>
        <dbReference type="EMBL" id="KAB2571465.1"/>
    </source>
</evidence>
<feature type="domain" description="FAD-binding PCMH-type" evidence="6">
    <location>
        <begin position="60"/>
        <end position="233"/>
    </location>
</feature>